<feature type="region of interest" description="Disordered" evidence="1">
    <location>
        <begin position="124"/>
        <end position="147"/>
    </location>
</feature>
<accession>A0A9P6X381</accession>
<feature type="compositionally biased region" description="Basic and acidic residues" evidence="1">
    <location>
        <begin position="136"/>
        <end position="147"/>
    </location>
</feature>
<dbReference type="EMBL" id="JAANQT010001649">
    <property type="protein sequence ID" value="KAG1304392.1"/>
    <property type="molecule type" value="Genomic_DNA"/>
</dbReference>
<dbReference type="OrthoDB" id="9999611at2759"/>
<comment type="caution">
    <text evidence="2">The sequence shown here is derived from an EMBL/GenBank/DDBJ whole genome shotgun (WGS) entry which is preliminary data.</text>
</comment>
<gene>
    <name evidence="2" type="ORF">G6F64_009249</name>
</gene>
<proteinExistence type="predicted"/>
<evidence type="ECO:0000313" key="3">
    <source>
        <dbReference type="Proteomes" id="UP000716291"/>
    </source>
</evidence>
<name>A0A9P6X381_RHIOR</name>
<feature type="region of interest" description="Disordered" evidence="1">
    <location>
        <begin position="1"/>
        <end position="29"/>
    </location>
</feature>
<dbReference type="AlphaFoldDB" id="A0A9P6X381"/>
<dbReference type="Proteomes" id="UP000716291">
    <property type="component" value="Unassembled WGS sequence"/>
</dbReference>
<evidence type="ECO:0000313" key="2">
    <source>
        <dbReference type="EMBL" id="KAG1304392.1"/>
    </source>
</evidence>
<sequence>MSDLPPHKGDLTPRLQEPNSFTSDLSNPYAYPNERVEQVNKEDPQLQKLKSSFWKRAGQLQSTIGSLAQLESWQNSGQQIEDEADRTYREAEEKLREGEASRIHGEYESWMGWMSYAVGHIAGDPEMQARGSQRSRQGEEEIERTIK</sequence>
<feature type="compositionally biased region" description="Polar residues" evidence="1">
    <location>
        <begin position="17"/>
        <end position="26"/>
    </location>
</feature>
<keyword evidence="3" id="KW-1185">Reference proteome</keyword>
<protein>
    <submittedName>
        <fullName evidence="2">Uncharacterized protein</fullName>
    </submittedName>
</protein>
<evidence type="ECO:0000256" key="1">
    <source>
        <dbReference type="SAM" id="MobiDB-lite"/>
    </source>
</evidence>
<reference evidence="2" key="1">
    <citation type="journal article" date="2020" name="Microb. Genom.">
        <title>Genetic diversity of clinical and environmental Mucorales isolates obtained from an investigation of mucormycosis cases among solid organ transplant recipients.</title>
        <authorList>
            <person name="Nguyen M.H."/>
            <person name="Kaul D."/>
            <person name="Muto C."/>
            <person name="Cheng S.J."/>
            <person name="Richter R.A."/>
            <person name="Bruno V.M."/>
            <person name="Liu G."/>
            <person name="Beyhan S."/>
            <person name="Sundermann A.J."/>
            <person name="Mounaud S."/>
            <person name="Pasculle A.W."/>
            <person name="Nierman W.C."/>
            <person name="Driscoll E."/>
            <person name="Cumbie R."/>
            <person name="Clancy C.J."/>
            <person name="Dupont C.L."/>
        </authorList>
    </citation>
    <scope>NUCLEOTIDE SEQUENCE</scope>
    <source>
        <strain evidence="2">GL11</strain>
    </source>
</reference>
<feature type="compositionally biased region" description="Basic and acidic residues" evidence="1">
    <location>
        <begin position="1"/>
        <end position="11"/>
    </location>
</feature>
<organism evidence="2 3">
    <name type="scientific">Rhizopus oryzae</name>
    <name type="common">Mucormycosis agent</name>
    <name type="synonym">Rhizopus arrhizus var. delemar</name>
    <dbReference type="NCBI Taxonomy" id="64495"/>
    <lineage>
        <taxon>Eukaryota</taxon>
        <taxon>Fungi</taxon>
        <taxon>Fungi incertae sedis</taxon>
        <taxon>Mucoromycota</taxon>
        <taxon>Mucoromycotina</taxon>
        <taxon>Mucoromycetes</taxon>
        <taxon>Mucorales</taxon>
        <taxon>Mucorineae</taxon>
        <taxon>Rhizopodaceae</taxon>
        <taxon>Rhizopus</taxon>
    </lineage>
</organism>